<dbReference type="EMBL" id="JANPWB010000012">
    <property type="protein sequence ID" value="KAJ1113842.1"/>
    <property type="molecule type" value="Genomic_DNA"/>
</dbReference>
<protein>
    <submittedName>
        <fullName evidence="2">Uncharacterized protein</fullName>
    </submittedName>
</protein>
<reference evidence="2" key="1">
    <citation type="journal article" date="2022" name="bioRxiv">
        <title>Sequencing and chromosome-scale assembly of the giantPleurodeles waltlgenome.</title>
        <authorList>
            <person name="Brown T."/>
            <person name="Elewa A."/>
            <person name="Iarovenko S."/>
            <person name="Subramanian E."/>
            <person name="Araus A.J."/>
            <person name="Petzold A."/>
            <person name="Susuki M."/>
            <person name="Suzuki K.-i.T."/>
            <person name="Hayashi T."/>
            <person name="Toyoda A."/>
            <person name="Oliveira C."/>
            <person name="Osipova E."/>
            <person name="Leigh N.D."/>
            <person name="Simon A."/>
            <person name="Yun M.H."/>
        </authorList>
    </citation>
    <scope>NUCLEOTIDE SEQUENCE</scope>
    <source>
        <strain evidence="2">20211129_DDA</strain>
        <tissue evidence="2">Liver</tissue>
    </source>
</reference>
<evidence type="ECO:0000256" key="1">
    <source>
        <dbReference type="SAM" id="MobiDB-lite"/>
    </source>
</evidence>
<sequence length="87" mass="9681">MGSGDPLSRNGRGNQREREGPLGPDCGAGTDPWWNRTTQHWKTGTSDVSPSCLVLTSEIKNNDSQWFTYKLLHVFARSTSMGQAHNF</sequence>
<gene>
    <name evidence="2" type="ORF">NDU88_002083</name>
</gene>
<organism evidence="2 3">
    <name type="scientific">Pleurodeles waltl</name>
    <name type="common">Iberian ribbed newt</name>
    <dbReference type="NCBI Taxonomy" id="8319"/>
    <lineage>
        <taxon>Eukaryota</taxon>
        <taxon>Metazoa</taxon>
        <taxon>Chordata</taxon>
        <taxon>Craniata</taxon>
        <taxon>Vertebrata</taxon>
        <taxon>Euteleostomi</taxon>
        <taxon>Amphibia</taxon>
        <taxon>Batrachia</taxon>
        <taxon>Caudata</taxon>
        <taxon>Salamandroidea</taxon>
        <taxon>Salamandridae</taxon>
        <taxon>Pleurodelinae</taxon>
        <taxon>Pleurodeles</taxon>
    </lineage>
</organism>
<comment type="caution">
    <text evidence="2">The sequence shown here is derived from an EMBL/GenBank/DDBJ whole genome shotgun (WGS) entry which is preliminary data.</text>
</comment>
<evidence type="ECO:0000313" key="2">
    <source>
        <dbReference type="EMBL" id="KAJ1113842.1"/>
    </source>
</evidence>
<proteinExistence type="predicted"/>
<evidence type="ECO:0000313" key="3">
    <source>
        <dbReference type="Proteomes" id="UP001066276"/>
    </source>
</evidence>
<feature type="compositionally biased region" description="Polar residues" evidence="1">
    <location>
        <begin position="35"/>
        <end position="48"/>
    </location>
</feature>
<dbReference type="AlphaFoldDB" id="A0AAV7NFC7"/>
<name>A0AAV7NFC7_PLEWA</name>
<dbReference type="Proteomes" id="UP001066276">
    <property type="component" value="Chromosome 8"/>
</dbReference>
<accession>A0AAV7NFC7</accession>
<keyword evidence="3" id="KW-1185">Reference proteome</keyword>
<feature type="region of interest" description="Disordered" evidence="1">
    <location>
        <begin position="1"/>
        <end position="48"/>
    </location>
</feature>